<comment type="caution">
    <text evidence="3">The sequence shown here is derived from an EMBL/GenBank/DDBJ whole genome shotgun (WGS) entry which is preliminary data.</text>
</comment>
<feature type="region of interest" description="Disordered" evidence="1">
    <location>
        <begin position="58"/>
        <end position="81"/>
    </location>
</feature>
<feature type="compositionally biased region" description="Basic and acidic residues" evidence="1">
    <location>
        <begin position="131"/>
        <end position="166"/>
    </location>
</feature>
<dbReference type="EMBL" id="PYBW01000103">
    <property type="protein sequence ID" value="PYC72964.1"/>
    <property type="molecule type" value="Genomic_DNA"/>
</dbReference>
<name>A0A2V4P066_9ACTN</name>
<feature type="transmembrane region" description="Helical" evidence="2">
    <location>
        <begin position="197"/>
        <end position="216"/>
    </location>
</feature>
<evidence type="ECO:0000256" key="2">
    <source>
        <dbReference type="SAM" id="Phobius"/>
    </source>
</evidence>
<keyword evidence="2" id="KW-1133">Transmembrane helix</keyword>
<proteinExistence type="predicted"/>
<dbReference type="InterPro" id="IPR021403">
    <property type="entry name" value="DUF3043"/>
</dbReference>
<organism evidence="3 4">
    <name type="scientific">Streptomyces tateyamensis</name>
    <dbReference type="NCBI Taxonomy" id="565073"/>
    <lineage>
        <taxon>Bacteria</taxon>
        <taxon>Bacillati</taxon>
        <taxon>Actinomycetota</taxon>
        <taxon>Actinomycetes</taxon>
        <taxon>Kitasatosporales</taxon>
        <taxon>Streptomycetaceae</taxon>
        <taxon>Streptomyces</taxon>
    </lineage>
</organism>
<evidence type="ECO:0000313" key="4">
    <source>
        <dbReference type="Proteomes" id="UP000248039"/>
    </source>
</evidence>
<keyword evidence="4" id="KW-1185">Reference proteome</keyword>
<feature type="region of interest" description="Disordered" evidence="1">
    <location>
        <begin position="101"/>
        <end position="166"/>
    </location>
</feature>
<reference evidence="3 4" key="1">
    <citation type="submission" date="2018-03" db="EMBL/GenBank/DDBJ databases">
        <title>Bioinformatic expansion and discovery of thiopeptide antibiotics.</title>
        <authorList>
            <person name="Schwalen C.J."/>
            <person name="Hudson G.A."/>
            <person name="Mitchell D.A."/>
        </authorList>
    </citation>
    <scope>NUCLEOTIDE SEQUENCE [LARGE SCALE GENOMIC DNA]</scope>
    <source>
        <strain evidence="3 4">ATCC 21389</strain>
    </source>
</reference>
<keyword evidence="2" id="KW-0812">Transmembrane</keyword>
<dbReference type="Proteomes" id="UP000248039">
    <property type="component" value="Unassembled WGS sequence"/>
</dbReference>
<dbReference type="AlphaFoldDB" id="A0A2V4P066"/>
<dbReference type="Pfam" id="PF11241">
    <property type="entry name" value="DUF3043"/>
    <property type="match status" value="1"/>
</dbReference>
<accession>A0A2V4P066</accession>
<gene>
    <name evidence="3" type="ORF">C7C46_25475</name>
</gene>
<sequence length="290" mass="32770">MGLGCPLLRAAVADSYRTSTASVCAARSSPQYTYLQQDCYGWAPGCLLPREDRHPCPLTGKALPEGPRGDSRQVAGRLARRHDARTPYACRVFRRRSDEAASSATALAEQDDLPQTRDPQAKKGRPTPKRSQAEAYRRTRVTVPKDRKEAAKQARERMRAEREKQRTALLNGDERALPARDKGAVRRFARDYVDSRWAVAEFFLPYAVVVLVLSIVRVTSLQILSTLLFVLFLVLVVLDFVRMGLGLRRALANRFPQENTRGVVGYALMRTIQMRRMRLPKPQVKRGEHP</sequence>
<protein>
    <recommendedName>
        <fullName evidence="5">DUF3043 domain-containing protein</fullName>
    </recommendedName>
</protein>
<keyword evidence="2" id="KW-0472">Membrane</keyword>
<dbReference type="OrthoDB" id="5194448at2"/>
<evidence type="ECO:0008006" key="5">
    <source>
        <dbReference type="Google" id="ProtNLM"/>
    </source>
</evidence>
<feature type="transmembrane region" description="Helical" evidence="2">
    <location>
        <begin position="222"/>
        <end position="241"/>
    </location>
</feature>
<evidence type="ECO:0000256" key="1">
    <source>
        <dbReference type="SAM" id="MobiDB-lite"/>
    </source>
</evidence>
<evidence type="ECO:0000313" key="3">
    <source>
        <dbReference type="EMBL" id="PYC72964.1"/>
    </source>
</evidence>